<evidence type="ECO:0000256" key="1">
    <source>
        <dbReference type="SAM" id="MobiDB-lite"/>
    </source>
</evidence>
<accession>A0AA88E4H8</accession>
<feature type="region of interest" description="Disordered" evidence="1">
    <location>
        <begin position="83"/>
        <end position="114"/>
    </location>
</feature>
<protein>
    <submittedName>
        <fullName evidence="2">Uncharacterized protein</fullName>
    </submittedName>
</protein>
<gene>
    <name evidence="2" type="ORF">TIFTF001_037008</name>
</gene>
<name>A0AA88E4H8_FICCA</name>
<reference evidence="2" key="1">
    <citation type="submission" date="2023-07" db="EMBL/GenBank/DDBJ databases">
        <title>draft genome sequence of fig (Ficus carica).</title>
        <authorList>
            <person name="Takahashi T."/>
            <person name="Nishimura K."/>
        </authorList>
    </citation>
    <scope>NUCLEOTIDE SEQUENCE</scope>
</reference>
<evidence type="ECO:0000313" key="2">
    <source>
        <dbReference type="EMBL" id="GMN67952.1"/>
    </source>
</evidence>
<feature type="compositionally biased region" description="Basic and acidic residues" evidence="1">
    <location>
        <begin position="83"/>
        <end position="99"/>
    </location>
</feature>
<keyword evidence="3" id="KW-1185">Reference proteome</keyword>
<sequence length="282" mass="32120">MYPRQKRQVIGEMKNTDRYWQDQYFFMLVNEKLMGKELRKPPLKALLFETKLERLLAQPNREWDEINVPNRVGLRHNEDRFSLPEGITSKEKGGDKDCKGGSCSEGSPGRLSTRASTVTLHRIILGAFECAGAAPYQKQRVDEKPKRKTRATKKETAKAIIPETNVEPQLTEEEEVNVENLPPGMSLLQNKKLGLQIMCQLLTGINMVTVNEGRIQSHLDVLKLKVIDKERGEKQLETERKFKDVRASINGLIAELCTLNQIAKEGAEMMKAMVDRFNKVKA</sequence>
<dbReference type="AlphaFoldDB" id="A0AA88E4H8"/>
<dbReference type="Proteomes" id="UP001187192">
    <property type="component" value="Unassembled WGS sequence"/>
</dbReference>
<dbReference type="EMBL" id="BTGU01000524">
    <property type="protein sequence ID" value="GMN67952.1"/>
    <property type="molecule type" value="Genomic_DNA"/>
</dbReference>
<organism evidence="2 3">
    <name type="scientific">Ficus carica</name>
    <name type="common">Common fig</name>
    <dbReference type="NCBI Taxonomy" id="3494"/>
    <lineage>
        <taxon>Eukaryota</taxon>
        <taxon>Viridiplantae</taxon>
        <taxon>Streptophyta</taxon>
        <taxon>Embryophyta</taxon>
        <taxon>Tracheophyta</taxon>
        <taxon>Spermatophyta</taxon>
        <taxon>Magnoliopsida</taxon>
        <taxon>eudicotyledons</taxon>
        <taxon>Gunneridae</taxon>
        <taxon>Pentapetalae</taxon>
        <taxon>rosids</taxon>
        <taxon>fabids</taxon>
        <taxon>Rosales</taxon>
        <taxon>Moraceae</taxon>
        <taxon>Ficeae</taxon>
        <taxon>Ficus</taxon>
    </lineage>
</organism>
<evidence type="ECO:0000313" key="3">
    <source>
        <dbReference type="Proteomes" id="UP001187192"/>
    </source>
</evidence>
<comment type="caution">
    <text evidence="2">The sequence shown here is derived from an EMBL/GenBank/DDBJ whole genome shotgun (WGS) entry which is preliminary data.</text>
</comment>
<proteinExistence type="predicted"/>